<keyword evidence="3" id="KW-1185">Reference proteome</keyword>
<gene>
    <name evidence="2" type="ORF">C8R41DRAFT_915973</name>
</gene>
<feature type="region of interest" description="Disordered" evidence="1">
    <location>
        <begin position="1"/>
        <end position="24"/>
    </location>
</feature>
<name>A0ABQ8VSE0_9AGAR</name>
<dbReference type="EMBL" id="JANVFT010000013">
    <property type="protein sequence ID" value="KAJ4498866.1"/>
    <property type="molecule type" value="Genomic_DNA"/>
</dbReference>
<evidence type="ECO:0000256" key="1">
    <source>
        <dbReference type="SAM" id="MobiDB-lite"/>
    </source>
</evidence>
<sequence length="363" mass="40804">MSFSVTINRIGSGRRRQSRTSTASAQCSPMFMQIAEHNDTGLLRDLFIEFKQHAKKRKLVTFDKRTMKWMPWNPPIEQSQSGQTTTVCPMEYTNILGYEGPLCPHISNGFFTDDDCTMVVRTYHSHGETQYYFLAPHVGCEFRMKILWSANLSLDFGRGVHWDETVADISFTYLSNRQWSNLSSSSTREIEHLLQHNSSSSIQTIISPSSTDHCISNTIDSSVNSSYASLTMGLSVGTVTQSQVLPSTTTENAPETFESFYEEDSARARASPDLHMVQVLRDAFHDGVFRKYPSLHPTYNDDNPPSILQSFDPRSTPGTSTFSHLQYFDTVVGKVETAMVVDANFHPMVTQVTCSKPIRNTGA</sequence>
<organism evidence="2 3">
    <name type="scientific">Lentinula lateritia</name>
    <dbReference type="NCBI Taxonomy" id="40482"/>
    <lineage>
        <taxon>Eukaryota</taxon>
        <taxon>Fungi</taxon>
        <taxon>Dikarya</taxon>
        <taxon>Basidiomycota</taxon>
        <taxon>Agaricomycotina</taxon>
        <taxon>Agaricomycetes</taxon>
        <taxon>Agaricomycetidae</taxon>
        <taxon>Agaricales</taxon>
        <taxon>Marasmiineae</taxon>
        <taxon>Omphalotaceae</taxon>
        <taxon>Lentinula</taxon>
    </lineage>
</organism>
<reference evidence="2" key="1">
    <citation type="submission" date="2022-08" db="EMBL/GenBank/DDBJ databases">
        <title>A Global Phylogenomic Analysis of the Shiitake Genus Lentinula.</title>
        <authorList>
            <consortium name="DOE Joint Genome Institute"/>
            <person name="Sierra-Patev S."/>
            <person name="Min B."/>
            <person name="Naranjo-Ortiz M."/>
            <person name="Looney B."/>
            <person name="Konkel Z."/>
            <person name="Slot J.C."/>
            <person name="Sakamoto Y."/>
            <person name="Steenwyk J.L."/>
            <person name="Rokas A."/>
            <person name="Carro J."/>
            <person name="Camarero S."/>
            <person name="Ferreira P."/>
            <person name="Molpeceres G."/>
            <person name="Ruiz-Duenas F.J."/>
            <person name="Serrano A."/>
            <person name="Henrissat B."/>
            <person name="Drula E."/>
            <person name="Hughes K.W."/>
            <person name="Mata J.L."/>
            <person name="Ishikawa N.K."/>
            <person name="Vargas-Isla R."/>
            <person name="Ushijima S."/>
            <person name="Smith C.A."/>
            <person name="Ahrendt S."/>
            <person name="Andreopoulos W."/>
            <person name="He G."/>
            <person name="Labutti K."/>
            <person name="Lipzen A."/>
            <person name="Ng V."/>
            <person name="Riley R."/>
            <person name="Sandor L."/>
            <person name="Barry K."/>
            <person name="Martinez A.T."/>
            <person name="Xiao Y."/>
            <person name="Gibbons J.G."/>
            <person name="Terashima K."/>
            <person name="Grigoriev I.V."/>
            <person name="Hibbett D.S."/>
        </authorList>
    </citation>
    <scope>NUCLEOTIDE SEQUENCE</scope>
    <source>
        <strain evidence="2">RHP3577 ss4</strain>
    </source>
</reference>
<comment type="caution">
    <text evidence="2">The sequence shown here is derived from an EMBL/GenBank/DDBJ whole genome shotgun (WGS) entry which is preliminary data.</text>
</comment>
<evidence type="ECO:0000313" key="3">
    <source>
        <dbReference type="Proteomes" id="UP001150217"/>
    </source>
</evidence>
<protein>
    <submittedName>
        <fullName evidence="2">Uncharacterized protein</fullName>
    </submittedName>
</protein>
<evidence type="ECO:0000313" key="2">
    <source>
        <dbReference type="EMBL" id="KAJ4498866.1"/>
    </source>
</evidence>
<accession>A0ABQ8VSE0</accession>
<dbReference type="Proteomes" id="UP001150217">
    <property type="component" value="Unassembled WGS sequence"/>
</dbReference>
<proteinExistence type="predicted"/>